<keyword evidence="2" id="KW-0472">Membrane</keyword>
<dbReference type="InterPro" id="IPR038765">
    <property type="entry name" value="Papain-like_cys_pep_sf"/>
</dbReference>
<feature type="transmembrane region" description="Helical" evidence="2">
    <location>
        <begin position="37"/>
        <end position="57"/>
    </location>
</feature>
<dbReference type="Pfam" id="PF01841">
    <property type="entry name" value="Transglut_core"/>
    <property type="match status" value="1"/>
</dbReference>
<dbReference type="SUPFAM" id="SSF54001">
    <property type="entry name" value="Cysteine proteinases"/>
    <property type="match status" value="1"/>
</dbReference>
<sequence length="839" mass="88619">MTATMTPPVSAEASPPAPAPRRRATRRARTPLDARRWALDLGAVALLLLVPVIGFWPTFDGPIVLLPGIGGLAVALGLAALGARRGWGVLTLAASVVAAYFVLGGPLALPHTAIGGVIPTVETFRRLAAGAVQSWKSLLTTVAPVAPEDGHLLVPFLLVLVLGTLAASLALRVMPAAWALVPAVACLALQIALGTSEPAVPIVQGVLLAVVAIVWLAVRDAWAPARSAIAVGTDDAPAADRAHLLRRIATAAGVLGVAAAVGAASTLLAPANEVRYVLRDVIIPPFDIRDYPSPLQSFRLYVEKFAEEPLFTVSGLPEGARVRLGAMDAYSGVVYNVSDASSAFTPLRSNMAADAEGESVELRVVVQGYDDVWLPGVGRIDALTYDGPRADELRRGTYYNPATGTGVVTPGLREGDAYTLQAVLPPEPSDAVLAEDVFAPVDVPQPRSVPNGIAELAADAISNAEASTPVEKVQALATYLVESGFFSHGQDGEFSPSGHGSARIAMLTGGDQMVGDDEQYAVLMALMAHEVGIPARVVMGFHSDERTGSELVATGDNLHAWVEVPFRDAGWVAFDPTPDEDKDPKDQTTQPQADPQPMPLQPPPPPKEEADEPPLVPDERETEDEAEPLPAFLGLLLAVGGIGLGTILLLLAPFVIIGGLKAARRRKRREAPAPADRLSGGWDELMDRAADFGRTVPVGATRYEQSLRLRDAIEEPRITALAVRADAGVFGPGDPSPTEIDAFWNEVDQIVGGMTRKASFWARLRARLNVRTLIAGSRLATRTRDLRESVAQRRTQLQGAATAGLRRAVTEPVAARRGGRPASRDARRTAARDGKGEPT</sequence>
<dbReference type="Proteomes" id="UP000657592">
    <property type="component" value="Unassembled WGS sequence"/>
</dbReference>
<comment type="caution">
    <text evidence="4">The sequence shown here is derived from an EMBL/GenBank/DDBJ whole genome shotgun (WGS) entry which is preliminary data.</text>
</comment>
<feature type="region of interest" description="Disordered" evidence="1">
    <location>
        <begin position="572"/>
        <end position="625"/>
    </location>
</feature>
<dbReference type="InterPro" id="IPR052901">
    <property type="entry name" value="Bact_TGase-like"/>
</dbReference>
<keyword evidence="2" id="KW-1133">Transmembrane helix</keyword>
<feature type="transmembrane region" description="Helical" evidence="2">
    <location>
        <begin position="632"/>
        <end position="660"/>
    </location>
</feature>
<feature type="transmembrane region" description="Helical" evidence="2">
    <location>
        <begin position="152"/>
        <end position="171"/>
    </location>
</feature>
<feature type="transmembrane region" description="Helical" evidence="2">
    <location>
        <begin position="176"/>
        <end position="193"/>
    </location>
</feature>
<feature type="region of interest" description="Disordered" evidence="1">
    <location>
        <begin position="797"/>
        <end position="839"/>
    </location>
</feature>
<accession>A0A917IJN1</accession>
<feature type="transmembrane region" description="Helical" evidence="2">
    <location>
        <begin position="248"/>
        <end position="269"/>
    </location>
</feature>
<evidence type="ECO:0000313" key="4">
    <source>
        <dbReference type="EMBL" id="GGH50885.1"/>
    </source>
</evidence>
<feature type="domain" description="Transglutaminase-like" evidence="3">
    <location>
        <begin position="509"/>
        <end position="578"/>
    </location>
</feature>
<reference evidence="4" key="1">
    <citation type="journal article" date="2014" name="Int. J. Syst. Evol. Microbiol.">
        <title>Complete genome sequence of Corynebacterium casei LMG S-19264T (=DSM 44701T), isolated from a smear-ripened cheese.</title>
        <authorList>
            <consortium name="US DOE Joint Genome Institute (JGI-PGF)"/>
            <person name="Walter F."/>
            <person name="Albersmeier A."/>
            <person name="Kalinowski J."/>
            <person name="Ruckert C."/>
        </authorList>
    </citation>
    <scope>NUCLEOTIDE SEQUENCE</scope>
    <source>
        <strain evidence="4">CGMCC 1.15794</strain>
    </source>
</reference>
<dbReference type="AlphaFoldDB" id="A0A917IJN1"/>
<gene>
    <name evidence="4" type="ORF">GCM10010921_29940</name>
</gene>
<keyword evidence="2" id="KW-0812">Transmembrane</keyword>
<keyword evidence="5" id="KW-1185">Reference proteome</keyword>
<proteinExistence type="predicted"/>
<organism evidence="4 5">
    <name type="scientific">Microbacterium album</name>
    <dbReference type="NCBI Taxonomy" id="2053191"/>
    <lineage>
        <taxon>Bacteria</taxon>
        <taxon>Bacillati</taxon>
        <taxon>Actinomycetota</taxon>
        <taxon>Actinomycetes</taxon>
        <taxon>Micrococcales</taxon>
        <taxon>Microbacteriaceae</taxon>
        <taxon>Microbacterium</taxon>
    </lineage>
</organism>
<dbReference type="SMART" id="SM00460">
    <property type="entry name" value="TGc"/>
    <property type="match status" value="1"/>
</dbReference>
<feature type="transmembrane region" description="Helical" evidence="2">
    <location>
        <begin position="199"/>
        <end position="218"/>
    </location>
</feature>
<dbReference type="Gene3D" id="3.10.620.30">
    <property type="match status" value="1"/>
</dbReference>
<dbReference type="PANTHER" id="PTHR42736">
    <property type="entry name" value="PROTEIN-GLUTAMINE GAMMA-GLUTAMYLTRANSFERASE"/>
    <property type="match status" value="1"/>
</dbReference>
<reference evidence="4" key="2">
    <citation type="submission" date="2020-09" db="EMBL/GenBank/DDBJ databases">
        <authorList>
            <person name="Sun Q."/>
            <person name="Zhou Y."/>
        </authorList>
    </citation>
    <scope>NUCLEOTIDE SEQUENCE</scope>
    <source>
        <strain evidence="4">CGMCC 1.15794</strain>
    </source>
</reference>
<evidence type="ECO:0000313" key="5">
    <source>
        <dbReference type="Proteomes" id="UP000657592"/>
    </source>
</evidence>
<feature type="region of interest" description="Disordered" evidence="1">
    <location>
        <begin position="1"/>
        <end position="28"/>
    </location>
</feature>
<dbReference type="InterPro" id="IPR002931">
    <property type="entry name" value="Transglutaminase-like"/>
</dbReference>
<keyword evidence="4" id="KW-0378">Hydrolase</keyword>
<dbReference type="EMBL" id="BMJY01000023">
    <property type="protein sequence ID" value="GGH50885.1"/>
    <property type="molecule type" value="Genomic_DNA"/>
</dbReference>
<feature type="compositionally biased region" description="Pro residues" evidence="1">
    <location>
        <begin position="594"/>
        <end position="605"/>
    </location>
</feature>
<keyword evidence="4" id="KW-0645">Protease</keyword>
<feature type="transmembrane region" description="Helical" evidence="2">
    <location>
        <begin position="89"/>
        <end position="109"/>
    </location>
</feature>
<dbReference type="PANTHER" id="PTHR42736:SF1">
    <property type="entry name" value="PROTEIN-GLUTAMINE GAMMA-GLUTAMYLTRANSFERASE"/>
    <property type="match status" value="1"/>
</dbReference>
<dbReference type="GO" id="GO:0008233">
    <property type="term" value="F:peptidase activity"/>
    <property type="evidence" value="ECO:0007669"/>
    <property type="project" value="UniProtKB-KW"/>
</dbReference>
<evidence type="ECO:0000256" key="2">
    <source>
        <dbReference type="SAM" id="Phobius"/>
    </source>
</evidence>
<dbReference type="RefSeq" id="WP_229663308.1">
    <property type="nucleotide sequence ID" value="NZ_BMJY01000023.1"/>
</dbReference>
<feature type="compositionally biased region" description="Basic and acidic residues" evidence="1">
    <location>
        <begin position="822"/>
        <end position="839"/>
    </location>
</feature>
<evidence type="ECO:0000256" key="1">
    <source>
        <dbReference type="SAM" id="MobiDB-lite"/>
    </source>
</evidence>
<protein>
    <submittedName>
        <fullName evidence="4">Cysteine protease</fullName>
    </submittedName>
</protein>
<name>A0A917IJN1_9MICO</name>
<dbReference type="GO" id="GO:0006508">
    <property type="term" value="P:proteolysis"/>
    <property type="evidence" value="ECO:0007669"/>
    <property type="project" value="UniProtKB-KW"/>
</dbReference>
<evidence type="ECO:0000259" key="3">
    <source>
        <dbReference type="SMART" id="SM00460"/>
    </source>
</evidence>
<feature type="transmembrane region" description="Helical" evidence="2">
    <location>
        <begin position="63"/>
        <end position="82"/>
    </location>
</feature>